<keyword evidence="8 11" id="KW-1133">Transmembrane helix</keyword>
<keyword evidence="5" id="KW-0997">Cell inner membrane</keyword>
<dbReference type="PANTHER" id="PTHR33446">
    <property type="entry name" value="PROTEIN TONB-RELATED"/>
    <property type="match status" value="1"/>
</dbReference>
<dbReference type="Proteomes" id="UP000275199">
    <property type="component" value="Unassembled WGS sequence"/>
</dbReference>
<gene>
    <name evidence="13" type="ORF">EF096_16340</name>
</gene>
<evidence type="ECO:0000256" key="5">
    <source>
        <dbReference type="ARBA" id="ARBA00022519"/>
    </source>
</evidence>
<dbReference type="InterPro" id="IPR006260">
    <property type="entry name" value="TonB/TolA_C"/>
</dbReference>
<dbReference type="InterPro" id="IPR037682">
    <property type="entry name" value="TonB_C"/>
</dbReference>
<dbReference type="SUPFAM" id="SSF74653">
    <property type="entry name" value="TolA/TonB C-terminal domain"/>
    <property type="match status" value="1"/>
</dbReference>
<dbReference type="RefSeq" id="WP_123890851.1">
    <property type="nucleotide sequence ID" value="NZ_RKKU01000025.1"/>
</dbReference>
<evidence type="ECO:0000313" key="13">
    <source>
        <dbReference type="EMBL" id="ROZ82067.1"/>
    </source>
</evidence>
<feature type="compositionally biased region" description="Low complexity" evidence="10">
    <location>
        <begin position="78"/>
        <end position="96"/>
    </location>
</feature>
<evidence type="ECO:0000259" key="12">
    <source>
        <dbReference type="PROSITE" id="PS52015"/>
    </source>
</evidence>
<keyword evidence="4" id="KW-1003">Cell membrane</keyword>
<keyword evidence="6 11" id="KW-0812">Transmembrane</keyword>
<dbReference type="InterPro" id="IPR051045">
    <property type="entry name" value="TonB-dependent_transducer"/>
</dbReference>
<comment type="subcellular location">
    <subcellularLocation>
        <location evidence="1">Cell inner membrane</location>
        <topology evidence="1">Single-pass membrane protein</topology>
        <orientation evidence="1">Periplasmic side</orientation>
    </subcellularLocation>
</comment>
<dbReference type="Pfam" id="PF03544">
    <property type="entry name" value="TonB_C"/>
    <property type="match status" value="1"/>
</dbReference>
<name>A0ABX9XEL6_9PSED</name>
<keyword evidence="7" id="KW-0653">Protein transport</keyword>
<evidence type="ECO:0000256" key="11">
    <source>
        <dbReference type="SAM" id="Phobius"/>
    </source>
</evidence>
<evidence type="ECO:0000256" key="9">
    <source>
        <dbReference type="ARBA" id="ARBA00023136"/>
    </source>
</evidence>
<evidence type="ECO:0000256" key="10">
    <source>
        <dbReference type="SAM" id="MobiDB-lite"/>
    </source>
</evidence>
<feature type="transmembrane region" description="Helical" evidence="11">
    <location>
        <begin position="18"/>
        <end position="39"/>
    </location>
</feature>
<proteinExistence type="inferred from homology"/>
<feature type="compositionally biased region" description="Acidic residues" evidence="10">
    <location>
        <begin position="122"/>
        <end position="131"/>
    </location>
</feature>
<evidence type="ECO:0000256" key="1">
    <source>
        <dbReference type="ARBA" id="ARBA00004383"/>
    </source>
</evidence>
<evidence type="ECO:0000256" key="3">
    <source>
        <dbReference type="ARBA" id="ARBA00022448"/>
    </source>
</evidence>
<feature type="region of interest" description="Disordered" evidence="10">
    <location>
        <begin position="66"/>
        <end position="160"/>
    </location>
</feature>
<dbReference type="PANTHER" id="PTHR33446:SF2">
    <property type="entry name" value="PROTEIN TONB"/>
    <property type="match status" value="1"/>
</dbReference>
<evidence type="ECO:0000256" key="7">
    <source>
        <dbReference type="ARBA" id="ARBA00022927"/>
    </source>
</evidence>
<evidence type="ECO:0000256" key="2">
    <source>
        <dbReference type="ARBA" id="ARBA00006555"/>
    </source>
</evidence>
<comment type="similarity">
    <text evidence="2">Belongs to the TonB family.</text>
</comment>
<feature type="compositionally biased region" description="Polar residues" evidence="10">
    <location>
        <begin position="136"/>
        <end position="160"/>
    </location>
</feature>
<dbReference type="Gene3D" id="3.30.1150.10">
    <property type="match status" value="1"/>
</dbReference>
<accession>A0ABX9XEL6</accession>
<keyword evidence="14" id="KW-1185">Reference proteome</keyword>
<keyword evidence="3" id="KW-0813">Transport</keyword>
<comment type="caution">
    <text evidence="13">The sequence shown here is derived from an EMBL/GenBank/DDBJ whole genome shotgun (WGS) entry which is preliminary data.</text>
</comment>
<protein>
    <submittedName>
        <fullName evidence="13">Energy transducer TonB</fullName>
    </submittedName>
</protein>
<dbReference type="PROSITE" id="PS52015">
    <property type="entry name" value="TONB_CTD"/>
    <property type="match status" value="1"/>
</dbReference>
<evidence type="ECO:0000256" key="4">
    <source>
        <dbReference type="ARBA" id="ARBA00022475"/>
    </source>
</evidence>
<dbReference type="EMBL" id="RKKU01000025">
    <property type="protein sequence ID" value="ROZ82067.1"/>
    <property type="molecule type" value="Genomic_DNA"/>
</dbReference>
<dbReference type="NCBIfam" id="TIGR01352">
    <property type="entry name" value="tonB_Cterm"/>
    <property type="match status" value="1"/>
</dbReference>
<evidence type="ECO:0000313" key="14">
    <source>
        <dbReference type="Proteomes" id="UP000275199"/>
    </source>
</evidence>
<evidence type="ECO:0000256" key="8">
    <source>
        <dbReference type="ARBA" id="ARBA00022989"/>
    </source>
</evidence>
<reference evidence="13 14" key="1">
    <citation type="submission" date="2018-11" db="EMBL/GenBank/DDBJ databases">
        <authorList>
            <person name="Jang G.I."/>
            <person name="Hwang C.Y."/>
        </authorList>
    </citation>
    <scope>NUCLEOTIDE SEQUENCE [LARGE SCALE GENOMIC DNA]</scope>
    <source>
        <strain evidence="13 14">SSM26</strain>
    </source>
</reference>
<organism evidence="13 14">
    <name type="scientific">Pseudomonas neustonica</name>
    <dbReference type="NCBI Taxonomy" id="2487346"/>
    <lineage>
        <taxon>Bacteria</taxon>
        <taxon>Pseudomonadati</taxon>
        <taxon>Pseudomonadota</taxon>
        <taxon>Gammaproteobacteria</taxon>
        <taxon>Pseudomonadales</taxon>
        <taxon>Pseudomonadaceae</taxon>
        <taxon>Pseudomonas</taxon>
    </lineage>
</organism>
<feature type="domain" description="TonB C-terminal" evidence="12">
    <location>
        <begin position="179"/>
        <end position="269"/>
    </location>
</feature>
<sequence>MTPLAGPQRSRTRSGLPFWLSALLAAAGLHALVLAIYLWHPSQPLELKPQAAPMAIELVMPLAAPASQPTELPPGPEQTQADAATAQPAKVAKAQPELPEVAKTEVSLPAKKPTPVKAPEPPVEETPEETPEPINESANQQAAEQTTAPPSVATPNQSETVSAPTLGAVSQQQLDARQQWEQLLYAHLQRHKRYPRQALRAHQQGMPTITLTMNRRGQVLSVNLASSSGARTLDREALALAKRAEPLPLPPPEIAGERITLTVPVLFSL</sequence>
<evidence type="ECO:0000256" key="6">
    <source>
        <dbReference type="ARBA" id="ARBA00022692"/>
    </source>
</evidence>
<keyword evidence="9 11" id="KW-0472">Membrane</keyword>